<keyword evidence="5 8" id="KW-0694">RNA-binding</keyword>
<dbReference type="Pfam" id="PF00076">
    <property type="entry name" value="RRM_1"/>
    <property type="match status" value="1"/>
</dbReference>
<dbReference type="PANTHER" id="PTHR23079">
    <property type="entry name" value="RNA-DEPENDENT RNA POLYMERASE"/>
    <property type="match status" value="1"/>
</dbReference>
<comment type="catalytic activity">
    <reaction evidence="7 9">
        <text>RNA(n) + a ribonucleoside 5'-triphosphate = RNA(n+1) + diphosphate</text>
        <dbReference type="Rhea" id="RHEA:21248"/>
        <dbReference type="Rhea" id="RHEA-COMP:14527"/>
        <dbReference type="Rhea" id="RHEA-COMP:17342"/>
        <dbReference type="ChEBI" id="CHEBI:33019"/>
        <dbReference type="ChEBI" id="CHEBI:61557"/>
        <dbReference type="ChEBI" id="CHEBI:140395"/>
        <dbReference type="EC" id="2.7.7.48"/>
    </reaction>
</comment>
<evidence type="ECO:0000313" key="13">
    <source>
        <dbReference type="Proteomes" id="UP000829685"/>
    </source>
</evidence>
<dbReference type="PANTHER" id="PTHR23079:SF55">
    <property type="entry name" value="RNA-DIRECTED RNA POLYMERASE"/>
    <property type="match status" value="1"/>
</dbReference>
<dbReference type="SUPFAM" id="SSF54928">
    <property type="entry name" value="RNA-binding domain, RBD"/>
    <property type="match status" value="1"/>
</dbReference>
<reference evidence="12" key="1">
    <citation type="submission" date="2021-03" db="EMBL/GenBank/DDBJ databases">
        <title>Revisited historic fungal species revealed as producer of novel bioactive compounds through whole genome sequencing and comparative genomics.</title>
        <authorList>
            <person name="Vignolle G.A."/>
            <person name="Hochenegger N."/>
            <person name="Mach R.L."/>
            <person name="Mach-Aigner A.R."/>
            <person name="Javad Rahimi M."/>
            <person name="Salim K.A."/>
            <person name="Chan C.M."/>
            <person name="Lim L.B.L."/>
            <person name="Cai F."/>
            <person name="Druzhinina I.S."/>
            <person name="U'Ren J.M."/>
            <person name="Derntl C."/>
        </authorList>
    </citation>
    <scope>NUCLEOTIDE SEQUENCE</scope>
    <source>
        <strain evidence="12">TUCIM 5799</strain>
    </source>
</reference>
<proteinExistence type="inferred from homology"/>
<keyword evidence="2 9" id="KW-0696">RNA-directed RNA polymerase</keyword>
<dbReference type="CDD" id="cd00590">
    <property type="entry name" value="RRM_SF"/>
    <property type="match status" value="1"/>
</dbReference>
<dbReference type="EC" id="2.7.7.48" evidence="9"/>
<keyword evidence="6" id="KW-0943">RNA-mediated gene silencing</keyword>
<feature type="compositionally biased region" description="Polar residues" evidence="10">
    <location>
        <begin position="1373"/>
        <end position="1389"/>
    </location>
</feature>
<dbReference type="GO" id="GO:0003723">
    <property type="term" value="F:RNA binding"/>
    <property type="evidence" value="ECO:0007669"/>
    <property type="project" value="UniProtKB-UniRule"/>
</dbReference>
<dbReference type="GO" id="GO:0031380">
    <property type="term" value="C:nuclear RNA-directed RNA polymerase complex"/>
    <property type="evidence" value="ECO:0007669"/>
    <property type="project" value="TreeGrafter"/>
</dbReference>
<dbReference type="InterPro" id="IPR057596">
    <property type="entry name" value="RDRP_core"/>
</dbReference>
<evidence type="ECO:0000259" key="11">
    <source>
        <dbReference type="PROSITE" id="PS50102"/>
    </source>
</evidence>
<keyword evidence="13" id="KW-1185">Reference proteome</keyword>
<dbReference type="InterPro" id="IPR035979">
    <property type="entry name" value="RBD_domain_sf"/>
</dbReference>
<dbReference type="GO" id="GO:0003968">
    <property type="term" value="F:RNA-directed RNA polymerase activity"/>
    <property type="evidence" value="ECO:0007669"/>
    <property type="project" value="UniProtKB-KW"/>
</dbReference>
<evidence type="ECO:0000256" key="3">
    <source>
        <dbReference type="ARBA" id="ARBA00022679"/>
    </source>
</evidence>
<dbReference type="InterPro" id="IPR058752">
    <property type="entry name" value="RDRP_C_head"/>
</dbReference>
<dbReference type="Proteomes" id="UP000829685">
    <property type="component" value="Unassembled WGS sequence"/>
</dbReference>
<name>A0A9Q0AMS4_9PEZI</name>
<feature type="region of interest" description="Disordered" evidence="10">
    <location>
        <begin position="1370"/>
        <end position="1437"/>
    </location>
</feature>
<evidence type="ECO:0000256" key="6">
    <source>
        <dbReference type="ARBA" id="ARBA00023158"/>
    </source>
</evidence>
<evidence type="ECO:0000256" key="1">
    <source>
        <dbReference type="ARBA" id="ARBA00005762"/>
    </source>
</evidence>
<accession>A0A9Q0AMS4</accession>
<dbReference type="Gene3D" id="3.30.70.330">
    <property type="match status" value="1"/>
</dbReference>
<dbReference type="Pfam" id="PF26253">
    <property type="entry name" value="RdRP_head"/>
    <property type="match status" value="1"/>
</dbReference>
<evidence type="ECO:0000256" key="10">
    <source>
        <dbReference type="SAM" id="MobiDB-lite"/>
    </source>
</evidence>
<dbReference type="InterPro" id="IPR000504">
    <property type="entry name" value="RRM_dom"/>
</dbReference>
<evidence type="ECO:0000256" key="2">
    <source>
        <dbReference type="ARBA" id="ARBA00022484"/>
    </source>
</evidence>
<keyword evidence="4 9" id="KW-0548">Nucleotidyltransferase</keyword>
<organism evidence="12 13">
    <name type="scientific">Neoarthrinium moseri</name>
    <dbReference type="NCBI Taxonomy" id="1658444"/>
    <lineage>
        <taxon>Eukaryota</taxon>
        <taxon>Fungi</taxon>
        <taxon>Dikarya</taxon>
        <taxon>Ascomycota</taxon>
        <taxon>Pezizomycotina</taxon>
        <taxon>Sordariomycetes</taxon>
        <taxon>Xylariomycetidae</taxon>
        <taxon>Amphisphaeriales</taxon>
        <taxon>Apiosporaceae</taxon>
        <taxon>Neoarthrinium</taxon>
    </lineage>
</organism>
<comment type="similarity">
    <text evidence="1 9">Belongs to the RdRP family.</text>
</comment>
<comment type="caution">
    <text evidence="12">The sequence shown here is derived from an EMBL/GenBank/DDBJ whole genome shotgun (WGS) entry which is preliminary data.</text>
</comment>
<evidence type="ECO:0000256" key="4">
    <source>
        <dbReference type="ARBA" id="ARBA00022695"/>
    </source>
</evidence>
<feature type="domain" description="RRM" evidence="11">
    <location>
        <begin position="139"/>
        <end position="187"/>
    </location>
</feature>
<evidence type="ECO:0000256" key="9">
    <source>
        <dbReference type="RuleBase" id="RU363098"/>
    </source>
</evidence>
<evidence type="ECO:0000256" key="7">
    <source>
        <dbReference type="ARBA" id="ARBA00048744"/>
    </source>
</evidence>
<feature type="compositionally biased region" description="Acidic residues" evidence="10">
    <location>
        <begin position="1390"/>
        <end position="1412"/>
    </location>
</feature>
<evidence type="ECO:0000256" key="5">
    <source>
        <dbReference type="ARBA" id="ARBA00022884"/>
    </source>
</evidence>
<protein>
    <recommendedName>
        <fullName evidence="9">RNA-dependent RNA polymerase</fullName>
        <ecNumber evidence="9">2.7.7.48</ecNumber>
    </recommendedName>
</protein>
<feature type="region of interest" description="Disordered" evidence="10">
    <location>
        <begin position="1"/>
        <end position="96"/>
    </location>
</feature>
<feature type="compositionally biased region" description="Polar residues" evidence="10">
    <location>
        <begin position="1427"/>
        <end position="1437"/>
    </location>
</feature>
<sequence>MSSSDGALSKPKSVPDVNSTILPEAPMLIRTPTDNHISAHQSSHQTGSSRSESTGSPLEFGQVMADRQNEPSVSAPQAHSGQPAAFPPVHNSSPLLIDTMSQPMQQLGRSRQMPGSRNLTHHQPAPMGFRPAWRTWLEVSVLIEHLPQGVTTLDLYSSFSSYGRIDSINIPRSNIDGTNGHAYINFSPVPQHSFWNSGVVTISVRDRQFRVRVGLRLPRVSQRIKSPVKAGVTYPESKLFRLTTLDFGFLSQDRAMAIMKTIRDDIFYPTLTINLKFRRLEMRFYCFIDDPRRKDPSILVDKERIGKRENAAEPSEFKVEIQFSHLKHIFHISLDNGQWCLIIPLETPPKFWRRRRDIAKSLRAAPTKWGDQDVWVRACEVSYADWSKNYPVSLQEPFQFIEAGRWTTYRLLFQASDSKAWDYFNNALRDFNIRVISTDAQTFTWKQGKQSIFRTLIDGPEARHSNASLALLHDAGHLHLPFDVRYQLEAAISQGAFSEQSVSPQFLQQLAKLNGERGRFVNKAKNVLEYVTDAKKRVYNPLTILQDRFALMHHTTIVLPEHCTWVRKVIVTPTTIYLSSPTPETTNRVLRQYANNVDRFIRVQFTDERTEGRIHATPNSDTNDALFNRVYRTLRHGIVIGDRHFKFLAFGNSQIRENGAYFFCPTEHQSCDDIRAWMGDFRHINVVAKYASRLGQCFSTTRDPKGLALGLTVRDIPDIESNGWTFSDGVGMISEWMAGEITNRLRLWRNGRVPSAFQFRLGGSKGILVTWPQVKFNEVYIRPSQNKFTARARNLEIIRASRFSTATLNRQTIVILSCLGVPDEVFIDMTEKQLSEYSTAMTNADVAQTLLGRFIDENGITTTIAQMVVDGFMMSREPFVSAILQLWRAWSMKLLREKARIVVEQGAFLFGCVDETRTLRGHKNAPAADTSRYENILPQVFLQVPRPEQPDKYQVIKGICVVGRNPSLHPGDLRVVEAVDVDVPELKALRDVIVFPADGDRDIPSMCSGGDLDGDDYFVFWDPKLIPQEWNFPPMLHDTVDPKRQDKDVTISDITRFFVEYMKNDSLSTIALAHVALSDRMADGPRDESCIELAKLHSNAVDYVKTGQPAHIPEELRPTRWPHFMERHPRISYPSQKVLGQLYNLVTKVDFSPDFERPFDERILKRYDIPNDILEKARGIKVQYDIAMRRIMNQREIRTEFEVWSAFVMTKPRVGSGYKMQEDLGIVMASLRDRFVQACVNKCEAEDGETQSKDMNKLYPFIAAMYRVTWEEVQICLEDCRRTRFIGGREVSRRSKDQMPFISFPWIFETELGRIATRATDQDLELKQLPDVPRLHQIANTEQATSYVAACMEDGRLFLRGEEIYLARESLGDGTSNEESGSDSASVNDQEAEDPDGREDESVEEEPEEVVVEESTMQEPSRFDALQSLTISDSEDE</sequence>
<dbReference type="GO" id="GO:0030422">
    <property type="term" value="P:siRNA processing"/>
    <property type="evidence" value="ECO:0007669"/>
    <property type="project" value="TreeGrafter"/>
</dbReference>
<dbReference type="PROSITE" id="PS50102">
    <property type="entry name" value="RRM"/>
    <property type="match status" value="1"/>
</dbReference>
<feature type="compositionally biased region" description="Polar residues" evidence="10">
    <location>
        <begin position="70"/>
        <end position="80"/>
    </location>
</feature>
<evidence type="ECO:0000256" key="8">
    <source>
        <dbReference type="PROSITE-ProRule" id="PRU00176"/>
    </source>
</evidence>
<keyword evidence="3 9" id="KW-0808">Transferase</keyword>
<dbReference type="InterPro" id="IPR012677">
    <property type="entry name" value="Nucleotide-bd_a/b_plait_sf"/>
</dbReference>
<evidence type="ECO:0000313" key="12">
    <source>
        <dbReference type="EMBL" id="KAI1865145.1"/>
    </source>
</evidence>
<feature type="compositionally biased region" description="Polar residues" evidence="10">
    <location>
        <begin position="32"/>
        <end position="56"/>
    </location>
</feature>
<dbReference type="EMBL" id="JAFIMR010000022">
    <property type="protein sequence ID" value="KAI1865145.1"/>
    <property type="molecule type" value="Genomic_DNA"/>
</dbReference>
<gene>
    <name evidence="12" type="ORF">JX265_008192</name>
</gene>
<dbReference type="Pfam" id="PF05183">
    <property type="entry name" value="RdRP"/>
    <property type="match status" value="1"/>
</dbReference>
<dbReference type="InterPro" id="IPR007855">
    <property type="entry name" value="RDRP"/>
</dbReference>